<comment type="caution">
    <text evidence="8">The sequence shown here is derived from an EMBL/GenBank/DDBJ whole genome shotgun (WGS) entry which is preliminary data.</text>
</comment>
<dbReference type="PRINTS" id="PR00420">
    <property type="entry name" value="RNGMNOXGNASE"/>
</dbReference>
<feature type="domain" description="FAD-binding" evidence="7">
    <location>
        <begin position="98"/>
        <end position="427"/>
    </location>
</feature>
<dbReference type="FunFam" id="3.50.50.60:FF:000115">
    <property type="entry name" value="Salicylate hydroxylase, putative"/>
    <property type="match status" value="1"/>
</dbReference>
<keyword evidence="9" id="KW-1185">Reference proteome</keyword>
<keyword evidence="3" id="KW-0274">FAD</keyword>
<dbReference type="Proteomes" id="UP001174694">
    <property type="component" value="Unassembled WGS sequence"/>
</dbReference>
<evidence type="ECO:0000256" key="5">
    <source>
        <dbReference type="ARBA" id="ARBA00023033"/>
    </source>
</evidence>
<dbReference type="Gene3D" id="3.50.50.60">
    <property type="entry name" value="FAD/NAD(P)-binding domain"/>
    <property type="match status" value="1"/>
</dbReference>
<gene>
    <name evidence="8" type="ORF">NKR23_g6140</name>
</gene>
<keyword evidence="2" id="KW-0285">Flavoprotein</keyword>
<evidence type="ECO:0000259" key="7">
    <source>
        <dbReference type="Pfam" id="PF01494"/>
    </source>
</evidence>
<dbReference type="Pfam" id="PF01494">
    <property type="entry name" value="FAD_binding_3"/>
    <property type="match status" value="1"/>
</dbReference>
<dbReference type="InterPro" id="IPR036188">
    <property type="entry name" value="FAD/NAD-bd_sf"/>
</dbReference>
<dbReference type="InterPro" id="IPR002938">
    <property type="entry name" value="FAD-bd"/>
</dbReference>
<dbReference type="SUPFAM" id="SSF54373">
    <property type="entry name" value="FAD-linked reductases, C-terminal domain"/>
    <property type="match status" value="1"/>
</dbReference>
<evidence type="ECO:0000313" key="9">
    <source>
        <dbReference type="Proteomes" id="UP001174694"/>
    </source>
</evidence>
<dbReference type="GO" id="GO:0071949">
    <property type="term" value="F:FAD binding"/>
    <property type="evidence" value="ECO:0007669"/>
    <property type="project" value="InterPro"/>
</dbReference>
<proteinExistence type="inferred from homology"/>
<evidence type="ECO:0000256" key="1">
    <source>
        <dbReference type="ARBA" id="ARBA00007992"/>
    </source>
</evidence>
<evidence type="ECO:0000313" key="8">
    <source>
        <dbReference type="EMBL" id="KAJ9144076.1"/>
    </source>
</evidence>
<feature type="region of interest" description="Disordered" evidence="6">
    <location>
        <begin position="1"/>
        <end position="60"/>
    </location>
</feature>
<dbReference type="EMBL" id="JANBVO010000017">
    <property type="protein sequence ID" value="KAJ9144076.1"/>
    <property type="molecule type" value="Genomic_DNA"/>
</dbReference>
<dbReference type="GO" id="GO:0004497">
    <property type="term" value="F:monooxygenase activity"/>
    <property type="evidence" value="ECO:0007669"/>
    <property type="project" value="UniProtKB-KW"/>
</dbReference>
<evidence type="ECO:0000256" key="2">
    <source>
        <dbReference type="ARBA" id="ARBA00022630"/>
    </source>
</evidence>
<sequence>MPAEQGTMQNGNGISHETALHDGPRPNGKQDVAPAAVVVNGSTGQSSHGPRRKPHFTSTTYPSNCLRFLDNCVPEQGHEAGVSSKQEPPLVEQAKLKLDILIVGAGLGGLATATALARRGHKVTVFEQAAELTEVGAGIQIPPNSGKLLQRWGVMNHLLDQAVQPDGISFRRWQSGEQIGFTDLSPEFAATYGAPYYVVHRAHLHSALFKRATELGVVVHLGCRVNGYNPDTPSVTLADGTIFAGDLVIAADGIKSIAREYVTTSIRSKPKATGFAAYRATVDVQKMRQIPEISWILEKPGLNIWIGEDRHVMTYTIAAGQSFNMVLSHMDQSDASRWNQLSQERVLGDMKAEFGGWDPQLLKIIDLIDSALKWPLIGGNSLETWTSPSSRLVVLGDAAHAMLPYMSQGAAMAVEDGAALALVLNKVRSLAELKFALGLFQTERKRRTGMMQEASMVNAMLWHFQDGPEQRARDAAMRPEVEGRNFLSSPNQWSDPLTQDWAYGYDAEKIISEEWEGAISELIQQHK</sequence>
<dbReference type="PANTHER" id="PTHR13789:SF306">
    <property type="entry name" value="HYDROXYLASE, PUTATIVE-RELATED"/>
    <property type="match status" value="1"/>
</dbReference>
<keyword evidence="4" id="KW-0560">Oxidoreductase</keyword>
<dbReference type="PANTHER" id="PTHR13789">
    <property type="entry name" value="MONOOXYGENASE"/>
    <property type="match status" value="1"/>
</dbReference>
<dbReference type="InterPro" id="IPR050493">
    <property type="entry name" value="FAD-dep_Monooxygenase_BioMet"/>
</dbReference>
<accession>A0AA38RZV4</accession>
<organism evidence="8 9">
    <name type="scientific">Pleurostoma richardsiae</name>
    <dbReference type="NCBI Taxonomy" id="41990"/>
    <lineage>
        <taxon>Eukaryota</taxon>
        <taxon>Fungi</taxon>
        <taxon>Dikarya</taxon>
        <taxon>Ascomycota</taxon>
        <taxon>Pezizomycotina</taxon>
        <taxon>Sordariomycetes</taxon>
        <taxon>Sordariomycetidae</taxon>
        <taxon>Calosphaeriales</taxon>
        <taxon>Pleurostomataceae</taxon>
        <taxon>Pleurostoma</taxon>
    </lineage>
</organism>
<keyword evidence="5" id="KW-0503">Monooxygenase</keyword>
<reference evidence="8" key="1">
    <citation type="submission" date="2022-07" db="EMBL/GenBank/DDBJ databases">
        <title>Fungi with potential for degradation of polypropylene.</title>
        <authorList>
            <person name="Gostincar C."/>
        </authorList>
    </citation>
    <scope>NUCLEOTIDE SEQUENCE</scope>
    <source>
        <strain evidence="8">EXF-13308</strain>
    </source>
</reference>
<name>A0AA38RZV4_9PEZI</name>
<protein>
    <submittedName>
        <fullName evidence="8">Salicylate hydroxylase</fullName>
    </submittedName>
</protein>
<comment type="similarity">
    <text evidence="1">Belongs to the paxM FAD-dependent monooxygenase family.</text>
</comment>
<evidence type="ECO:0000256" key="6">
    <source>
        <dbReference type="SAM" id="MobiDB-lite"/>
    </source>
</evidence>
<evidence type="ECO:0000256" key="4">
    <source>
        <dbReference type="ARBA" id="ARBA00023002"/>
    </source>
</evidence>
<feature type="compositionally biased region" description="Polar residues" evidence="6">
    <location>
        <begin position="1"/>
        <end position="15"/>
    </location>
</feature>
<dbReference type="SUPFAM" id="SSF51905">
    <property type="entry name" value="FAD/NAD(P)-binding domain"/>
    <property type="match status" value="1"/>
</dbReference>
<dbReference type="AlphaFoldDB" id="A0AA38RZV4"/>
<evidence type="ECO:0000256" key="3">
    <source>
        <dbReference type="ARBA" id="ARBA00022827"/>
    </source>
</evidence>